<evidence type="ECO:0000256" key="1">
    <source>
        <dbReference type="SAM" id="MobiDB-lite"/>
    </source>
</evidence>
<dbReference type="AlphaFoldDB" id="A0A4S8QPW3"/>
<evidence type="ECO:0000313" key="3">
    <source>
        <dbReference type="Proteomes" id="UP000308760"/>
    </source>
</evidence>
<reference evidence="2 3" key="2">
    <citation type="submission" date="2019-05" db="EMBL/GenBank/DDBJ databases">
        <title>Glycomyces buryatensis sp. nov.</title>
        <authorList>
            <person name="Nikitina E."/>
        </authorList>
    </citation>
    <scope>NUCLEOTIDE SEQUENCE [LARGE SCALE GENOMIC DNA]</scope>
    <source>
        <strain evidence="2 3">18</strain>
    </source>
</reference>
<sequence length="108" mass="11928">MPDESRPTPGMNELLAALAEIRAPRPVDVVSDTFAEHGLVRVIVRSDATVTVEIDPYAAMEVGAEDVERHLFQLVAAAEFPPPPEPEPERPAPESNADFIARMRKRKK</sequence>
<feature type="region of interest" description="Disordered" evidence="1">
    <location>
        <begin position="79"/>
        <end position="108"/>
    </location>
</feature>
<comment type="caution">
    <text evidence="2">The sequence shown here is derived from an EMBL/GenBank/DDBJ whole genome shotgun (WGS) entry which is preliminary data.</text>
</comment>
<name>A0A4S8QPW3_9ACTN</name>
<dbReference type="RefSeq" id="WP_136533393.1">
    <property type="nucleotide sequence ID" value="NZ_STGY01000017.1"/>
</dbReference>
<proteinExistence type="predicted"/>
<accession>A0A4S8QPW3</accession>
<evidence type="ECO:0000313" key="2">
    <source>
        <dbReference type="EMBL" id="THV42754.1"/>
    </source>
</evidence>
<dbReference type="EMBL" id="STGY01000017">
    <property type="protein sequence ID" value="THV42754.1"/>
    <property type="molecule type" value="Genomic_DNA"/>
</dbReference>
<organism evidence="2 3">
    <name type="scientific">Glycomyces buryatensis</name>
    <dbReference type="NCBI Taxonomy" id="2570927"/>
    <lineage>
        <taxon>Bacteria</taxon>
        <taxon>Bacillati</taxon>
        <taxon>Actinomycetota</taxon>
        <taxon>Actinomycetes</taxon>
        <taxon>Glycomycetales</taxon>
        <taxon>Glycomycetaceae</taxon>
        <taxon>Glycomyces</taxon>
    </lineage>
</organism>
<protein>
    <submittedName>
        <fullName evidence="2">Uncharacterized protein</fullName>
    </submittedName>
</protein>
<keyword evidence="3" id="KW-1185">Reference proteome</keyword>
<dbReference type="Proteomes" id="UP000308760">
    <property type="component" value="Unassembled WGS sequence"/>
</dbReference>
<gene>
    <name evidence="2" type="ORF">FAB82_04720</name>
</gene>
<reference evidence="3" key="1">
    <citation type="submission" date="2019-04" db="EMBL/GenBank/DDBJ databases">
        <title>Nocardioides xinjiangensis sp. nov.</title>
        <authorList>
            <person name="Liu S."/>
        </authorList>
    </citation>
    <scope>NUCLEOTIDE SEQUENCE [LARGE SCALE GENOMIC DNA]</scope>
    <source>
        <strain evidence="3">18</strain>
    </source>
</reference>